<dbReference type="RefSeq" id="WP_127488952.1">
    <property type="nucleotide sequence ID" value="NZ_CP022572.1"/>
</dbReference>
<dbReference type="STRING" id="1193713.GCA_001636315_01916"/>
<dbReference type="KEGG" id="nmk:CHR53_25095"/>
<dbReference type="InterPro" id="IPR009045">
    <property type="entry name" value="Zn_M74/Hedgehog-like"/>
</dbReference>
<dbReference type="Gene3D" id="2.30.30.40">
    <property type="entry name" value="SH3 Domains"/>
    <property type="match status" value="1"/>
</dbReference>
<gene>
    <name evidence="2" type="ORF">CHR53_25095</name>
</gene>
<dbReference type="Gene3D" id="3.30.1380.10">
    <property type="match status" value="1"/>
</dbReference>
<feature type="domain" description="SH3b" evidence="1">
    <location>
        <begin position="195"/>
        <end position="257"/>
    </location>
</feature>
<protein>
    <recommendedName>
        <fullName evidence="1">SH3b domain-containing protein</fullName>
    </recommendedName>
</protein>
<keyword evidence="3" id="KW-1185">Reference proteome</keyword>
<proteinExistence type="predicted"/>
<reference evidence="2 3" key="1">
    <citation type="submission" date="2017-07" db="EMBL/GenBank/DDBJ databases">
        <title>The complete genome sequence of Bacillus mesonae strain H20-5, an efficient strain improving plant abiotic stress resistance.</title>
        <authorList>
            <person name="Kim S.Y."/>
            <person name="Song H."/>
            <person name="Sang M.K."/>
            <person name="Weon H.-Y."/>
            <person name="Song J."/>
        </authorList>
    </citation>
    <scope>NUCLEOTIDE SEQUENCE [LARGE SCALE GENOMIC DNA]</scope>
    <source>
        <strain evidence="2 3">H20-5</strain>
    </source>
</reference>
<dbReference type="SUPFAM" id="SSF55166">
    <property type="entry name" value="Hedgehog/DD-peptidase"/>
    <property type="match status" value="1"/>
</dbReference>
<dbReference type="EMBL" id="CP022572">
    <property type="protein sequence ID" value="AZU64249.1"/>
    <property type="molecule type" value="Genomic_DNA"/>
</dbReference>
<evidence type="ECO:0000313" key="3">
    <source>
        <dbReference type="Proteomes" id="UP000282892"/>
    </source>
</evidence>
<organism evidence="2 3">
    <name type="scientific">Neobacillus mesonae</name>
    <dbReference type="NCBI Taxonomy" id="1193713"/>
    <lineage>
        <taxon>Bacteria</taxon>
        <taxon>Bacillati</taxon>
        <taxon>Bacillota</taxon>
        <taxon>Bacilli</taxon>
        <taxon>Bacillales</taxon>
        <taxon>Bacillaceae</taxon>
        <taxon>Neobacillus</taxon>
    </lineage>
</organism>
<accession>A0A3Q9QVJ7</accession>
<dbReference type="Proteomes" id="UP000282892">
    <property type="component" value="Chromosome"/>
</dbReference>
<sequence length="258" mass="28585">MGRLRKVHIYFVILFFMLSFIPAQGKALAASKCSRISPLTDRLAIKMEKGKMVIWDEVDPKLLIAKAKYEKLLKAKGWKITYKSAYRPFQYQKHFYEIIHAPNSSCKHAEIRKHSLVGMVSHPRPDAPHVAGIAFDAVVHDRRGRALNGAGYVSASLAAVVKKAGLKFPLPTSDGVHHELISSTPAPKMEVKMKAYGKILAGAGFNVRIAPQATAKRIGSVNKNNKVQILAKRGGWYKIKYGKGYGYIMAVETGLKVL</sequence>
<evidence type="ECO:0000313" key="2">
    <source>
        <dbReference type="EMBL" id="AZU64249.1"/>
    </source>
</evidence>
<dbReference type="InterPro" id="IPR003646">
    <property type="entry name" value="SH3-like_bac-type"/>
</dbReference>
<dbReference type="AlphaFoldDB" id="A0A3Q9QVJ7"/>
<name>A0A3Q9QVJ7_9BACI</name>
<evidence type="ECO:0000259" key="1">
    <source>
        <dbReference type="SMART" id="SM00287"/>
    </source>
</evidence>
<dbReference type="Pfam" id="PF08239">
    <property type="entry name" value="SH3_3"/>
    <property type="match status" value="1"/>
</dbReference>
<dbReference type="SMART" id="SM00287">
    <property type="entry name" value="SH3b"/>
    <property type="match status" value="1"/>
</dbReference>
<dbReference type="OrthoDB" id="9810670at2"/>